<evidence type="ECO:0000313" key="1">
    <source>
        <dbReference type="EMBL" id="QDB01019.1"/>
    </source>
</evidence>
<accession>A0A4Y5T4N0</accession>
<name>A0A4Y5T4N0_CLOPF</name>
<dbReference type="AlphaFoldDB" id="A0A4Y5T4N0"/>
<organism evidence="1">
    <name type="scientific">Clostridium perfringens</name>
    <dbReference type="NCBI Taxonomy" id="1502"/>
    <lineage>
        <taxon>Bacteria</taxon>
        <taxon>Bacillati</taxon>
        <taxon>Bacillota</taxon>
        <taxon>Clostridia</taxon>
        <taxon>Eubacteriales</taxon>
        <taxon>Clostridiaceae</taxon>
        <taxon>Clostridium</taxon>
    </lineage>
</organism>
<sequence length="30" mass="3679">MEEIFLQSIYMYNNTNNVILKENKKNELNM</sequence>
<proteinExistence type="predicted"/>
<protein>
    <submittedName>
        <fullName evidence="1">Uncharacterized protein</fullName>
    </submittedName>
</protein>
<reference evidence="1" key="1">
    <citation type="journal article" date="2019" name="Pathogens">
        <title>In silico Identification of Novel Toxin Homologs and Associated Mobile Genetic Elements in Clostridium perfringens.</title>
        <authorList>
            <person name="Lacey J.A."/>
            <person name="Johanesen P.A."/>
            <person name="Lyras D."/>
            <person name="Moore R.J."/>
        </authorList>
    </citation>
    <scope>NUCLEOTIDE SEQUENCE</scope>
    <source>
        <strain evidence="1">NCTC3182</strain>
    </source>
</reference>
<dbReference type="EMBL" id="MK285058">
    <property type="protein sequence ID" value="QDB01019.1"/>
    <property type="molecule type" value="Genomic_DNA"/>
</dbReference>